<sequence>MSTSQKHPERLKTMIRDTETMNVLRDNIARFVRERLIPNEERVAESDEIPQDIVRDMKEMGLFGLTVPEAYGGLQLTMEEEVIAMFELGRASPAFRSLIGTTVGIGSQGILLDGTEEQKALYLPRLATGEIIASFALTEPEAGSDAASLRTTAIRDGDHYVVNGTKRYITNAPQAGIFTLMARTDPEDKTSGGISAFIVEAGTPGIGFGKRDKKMGQRGAHTCDVIFENCRVPAANLIGGVEGKGFKTAMKVLDKGRIHIAAICVAVAQRMLDDTVQYAIERKQFGQAIGEFQLVQAMLADSRAELYAARCMVLDAARRRDEGLNVSTEASCAKLFASEMCGRVADRAVQIHGGAGYMSEYGIERFYRDVRLFRIFEGTTQVQQLVIARNMLREARG</sequence>
<dbReference type="EMBL" id="BPUR01000002">
    <property type="protein sequence ID" value="GJH15740.1"/>
    <property type="molecule type" value="Genomic_DNA"/>
</dbReference>
<protein>
    <submittedName>
        <fullName evidence="1">Acyl-CoA dehydrogenase family protein</fullName>
    </submittedName>
</protein>
<proteinExistence type="predicted"/>
<accession>A0ACB5QKL8</accession>
<evidence type="ECO:0000313" key="1">
    <source>
        <dbReference type="EMBL" id="GJH15740.1"/>
    </source>
</evidence>
<reference evidence="1" key="1">
    <citation type="submission" date="2021-09" db="EMBL/GenBank/DDBJ databases">
        <title>Isolation and characterization of 3-chlorobenzoate degrading bacteria from soils in Shizuoka.</title>
        <authorList>
            <person name="Ifat A."/>
            <person name="Ogawa N."/>
            <person name="Kimbara K."/>
            <person name="Moriuchi R."/>
            <person name="Dohra H."/>
            <person name="Shintani M."/>
        </authorList>
    </citation>
    <scope>NUCLEOTIDE SEQUENCE</scope>
    <source>
        <strain evidence="1">19CS2-2</strain>
    </source>
</reference>
<organism evidence="1 2">
    <name type="scientific">Caballeronia novacaledonica</name>
    <dbReference type="NCBI Taxonomy" id="1544861"/>
    <lineage>
        <taxon>Bacteria</taxon>
        <taxon>Pseudomonadati</taxon>
        <taxon>Pseudomonadota</taxon>
        <taxon>Betaproteobacteria</taxon>
        <taxon>Burkholderiales</taxon>
        <taxon>Burkholderiaceae</taxon>
        <taxon>Caballeronia</taxon>
    </lineage>
</organism>
<keyword evidence="2" id="KW-1185">Reference proteome</keyword>
<dbReference type="Proteomes" id="UP001055013">
    <property type="component" value="Unassembled WGS sequence"/>
</dbReference>
<name>A0ACB5QKL8_9BURK</name>
<evidence type="ECO:0000313" key="2">
    <source>
        <dbReference type="Proteomes" id="UP001055013"/>
    </source>
</evidence>
<comment type="caution">
    <text evidence="1">The sequence shown here is derived from an EMBL/GenBank/DDBJ whole genome shotgun (WGS) entry which is preliminary data.</text>
</comment>
<gene>
    <name evidence="1" type="ORF">CBA19CS22_04380</name>
</gene>